<dbReference type="Pfam" id="PF07980">
    <property type="entry name" value="SusD_RagB"/>
    <property type="match status" value="1"/>
</dbReference>
<dbReference type="Gene3D" id="1.25.40.390">
    <property type="match status" value="1"/>
</dbReference>
<keyword evidence="3" id="KW-0732">Signal</keyword>
<dbReference type="SUPFAM" id="SSF48452">
    <property type="entry name" value="TPR-like"/>
    <property type="match status" value="1"/>
</dbReference>
<evidence type="ECO:0000256" key="2">
    <source>
        <dbReference type="ARBA" id="ARBA00006275"/>
    </source>
</evidence>
<evidence type="ECO:0000313" key="8">
    <source>
        <dbReference type="EMBL" id="GAA4238384.1"/>
    </source>
</evidence>
<comment type="caution">
    <text evidence="8">The sequence shown here is derived from an EMBL/GenBank/DDBJ whole genome shotgun (WGS) entry which is preliminary data.</text>
</comment>
<accession>A0ABP8CEY4</accession>
<sequence>MKQLILKSKILFIVAIALMVGSCETLDEGSDGAIAAETFYSDEQTLTAGVVGLYGSLHRAVWSMEQIAHQTGADDITSRTTHSNKWVIWEADRFARTAGNSWRNNDWWRKYKCILACNSFIQNANPPGVDETIINDAKANAYFLRAYCYFTLATTFGDIPMPLVPEPDLQMSKTPKRQVLEQVISDYEYAITWAVNERDTNGGTVNNGRVSKTAAKALLAKTYMILTGYPYNETDKWSQVKTLTNEIIDAGVYSLMDDFAHNFQEPHQINKEVIWAHLMDRRTYTAYQNRSYGNRWGNWMDAYMEWTFFNNFPEGYRKTFTAIADNSNKYFIEHGNPIVTKFTWGTASGTNHPNAVDPVGQTFEHAWQTSNDRCVMRYSEVLLMNAEACANLGPISQAVDNLNLVRRRGYAHGLDKQADVGALPAEFWKTPDPSIDLVSSDKDVVIDAILAERGWEFVGETGGNRWLDLVRHEMVAEVTENRDPRELTLLGDPADKANWWSPIPDTEIVLNPILGD</sequence>
<protein>
    <submittedName>
        <fullName evidence="8">RagB/SusD family nutrient uptake outer membrane protein</fullName>
    </submittedName>
</protein>
<evidence type="ECO:0000256" key="4">
    <source>
        <dbReference type="ARBA" id="ARBA00023136"/>
    </source>
</evidence>
<feature type="domain" description="RagB/SusD" evidence="6">
    <location>
        <begin position="365"/>
        <end position="512"/>
    </location>
</feature>
<dbReference type="Proteomes" id="UP001501496">
    <property type="component" value="Unassembled WGS sequence"/>
</dbReference>
<comment type="subcellular location">
    <subcellularLocation>
        <location evidence="1">Cell outer membrane</location>
    </subcellularLocation>
</comment>
<dbReference type="InterPro" id="IPR011990">
    <property type="entry name" value="TPR-like_helical_dom_sf"/>
</dbReference>
<dbReference type="InterPro" id="IPR033985">
    <property type="entry name" value="SusD-like_N"/>
</dbReference>
<evidence type="ECO:0000259" key="7">
    <source>
        <dbReference type="Pfam" id="PF14322"/>
    </source>
</evidence>
<evidence type="ECO:0000256" key="1">
    <source>
        <dbReference type="ARBA" id="ARBA00004442"/>
    </source>
</evidence>
<proteinExistence type="inferred from homology"/>
<evidence type="ECO:0000259" key="6">
    <source>
        <dbReference type="Pfam" id="PF07980"/>
    </source>
</evidence>
<gene>
    <name evidence="8" type="ORF">GCM10022291_28650</name>
</gene>
<feature type="domain" description="SusD-like N-terminal" evidence="7">
    <location>
        <begin position="26"/>
        <end position="224"/>
    </location>
</feature>
<evidence type="ECO:0000313" key="9">
    <source>
        <dbReference type="Proteomes" id="UP001501496"/>
    </source>
</evidence>
<name>A0ABP8CEY4_9FLAO</name>
<dbReference type="EMBL" id="BAABCA010000006">
    <property type="protein sequence ID" value="GAA4238384.1"/>
    <property type="molecule type" value="Genomic_DNA"/>
</dbReference>
<dbReference type="InterPro" id="IPR012944">
    <property type="entry name" value="SusD_RagB_dom"/>
</dbReference>
<reference evidence="9" key="1">
    <citation type="journal article" date="2019" name="Int. J. Syst. Evol. Microbiol.">
        <title>The Global Catalogue of Microorganisms (GCM) 10K type strain sequencing project: providing services to taxonomists for standard genome sequencing and annotation.</title>
        <authorList>
            <consortium name="The Broad Institute Genomics Platform"/>
            <consortium name="The Broad Institute Genome Sequencing Center for Infectious Disease"/>
            <person name="Wu L."/>
            <person name="Ma J."/>
        </authorList>
    </citation>
    <scope>NUCLEOTIDE SEQUENCE [LARGE SCALE GENOMIC DNA]</scope>
    <source>
        <strain evidence="9">JCM 17630</strain>
    </source>
</reference>
<evidence type="ECO:0000256" key="3">
    <source>
        <dbReference type="ARBA" id="ARBA00022729"/>
    </source>
</evidence>
<comment type="similarity">
    <text evidence="2">Belongs to the SusD family.</text>
</comment>
<dbReference type="PROSITE" id="PS51257">
    <property type="entry name" value="PROKAR_LIPOPROTEIN"/>
    <property type="match status" value="1"/>
</dbReference>
<keyword evidence="5" id="KW-0998">Cell outer membrane</keyword>
<evidence type="ECO:0000256" key="5">
    <source>
        <dbReference type="ARBA" id="ARBA00023237"/>
    </source>
</evidence>
<keyword evidence="4" id="KW-0472">Membrane</keyword>
<dbReference type="Pfam" id="PF14322">
    <property type="entry name" value="SusD-like_3"/>
    <property type="match status" value="1"/>
</dbReference>
<organism evidence="8 9">
    <name type="scientific">Postechiella marina</name>
    <dbReference type="NCBI Taxonomy" id="943941"/>
    <lineage>
        <taxon>Bacteria</taxon>
        <taxon>Pseudomonadati</taxon>
        <taxon>Bacteroidota</taxon>
        <taxon>Flavobacteriia</taxon>
        <taxon>Flavobacteriales</taxon>
        <taxon>Flavobacteriaceae</taxon>
        <taxon>Postechiella</taxon>
    </lineage>
</organism>
<dbReference type="RefSeq" id="WP_344789000.1">
    <property type="nucleotide sequence ID" value="NZ_BAABCA010000006.1"/>
</dbReference>
<keyword evidence="9" id="KW-1185">Reference proteome</keyword>